<sequence>MLALVVVPYGRHASSTILGNPKGRRADGNLKLPDAEFCAFILLKLIIFGNPANKILKLISKLLTNVWKRTMEQSRRTLSSINLTVVVRPSI</sequence>
<evidence type="ECO:0000313" key="1">
    <source>
        <dbReference type="EMBL" id="KAG5388379.1"/>
    </source>
</evidence>
<accession>A0ABQ7LSF7</accession>
<reference evidence="1 2" key="1">
    <citation type="submission" date="2021-03" db="EMBL/GenBank/DDBJ databases">
        <authorList>
            <person name="King G.J."/>
            <person name="Bancroft I."/>
            <person name="Baten A."/>
            <person name="Bloomfield J."/>
            <person name="Borpatragohain P."/>
            <person name="He Z."/>
            <person name="Irish N."/>
            <person name="Irwin J."/>
            <person name="Liu K."/>
            <person name="Mauleon R.P."/>
            <person name="Moore J."/>
            <person name="Morris R."/>
            <person name="Ostergaard L."/>
            <person name="Wang B."/>
            <person name="Wells R."/>
        </authorList>
    </citation>
    <scope>NUCLEOTIDE SEQUENCE [LARGE SCALE GENOMIC DNA]</scope>
    <source>
        <strain evidence="1">R-o-18</strain>
        <tissue evidence="1">Leaf</tissue>
    </source>
</reference>
<gene>
    <name evidence="1" type="primary">A08g502230.1_BraROA</name>
    <name evidence="1" type="ORF">IGI04_029920</name>
</gene>
<dbReference type="Proteomes" id="UP000823674">
    <property type="component" value="Chromosome A08"/>
</dbReference>
<name>A0ABQ7LSF7_BRACM</name>
<dbReference type="EMBL" id="JADBGQ010000007">
    <property type="protein sequence ID" value="KAG5388379.1"/>
    <property type="molecule type" value="Genomic_DNA"/>
</dbReference>
<keyword evidence="2" id="KW-1185">Reference proteome</keyword>
<comment type="caution">
    <text evidence="1">The sequence shown here is derived from an EMBL/GenBank/DDBJ whole genome shotgun (WGS) entry which is preliminary data.</text>
</comment>
<organism evidence="1 2">
    <name type="scientific">Brassica rapa subsp. trilocularis</name>
    <dbReference type="NCBI Taxonomy" id="1813537"/>
    <lineage>
        <taxon>Eukaryota</taxon>
        <taxon>Viridiplantae</taxon>
        <taxon>Streptophyta</taxon>
        <taxon>Embryophyta</taxon>
        <taxon>Tracheophyta</taxon>
        <taxon>Spermatophyta</taxon>
        <taxon>Magnoliopsida</taxon>
        <taxon>eudicotyledons</taxon>
        <taxon>Gunneridae</taxon>
        <taxon>Pentapetalae</taxon>
        <taxon>rosids</taxon>
        <taxon>malvids</taxon>
        <taxon>Brassicales</taxon>
        <taxon>Brassicaceae</taxon>
        <taxon>Brassiceae</taxon>
        <taxon>Brassica</taxon>
    </lineage>
</organism>
<protein>
    <submittedName>
        <fullName evidence="1">Uncharacterized protein</fullName>
    </submittedName>
</protein>
<evidence type="ECO:0000313" key="2">
    <source>
        <dbReference type="Proteomes" id="UP000823674"/>
    </source>
</evidence>
<proteinExistence type="predicted"/>